<protein>
    <submittedName>
        <fullName evidence="3">Uncharacterized protein</fullName>
    </submittedName>
</protein>
<comment type="caution">
    <text evidence="3">The sequence shown here is derived from an EMBL/GenBank/DDBJ whole genome shotgun (WGS) entry which is preliminary data.</text>
</comment>
<feature type="compositionally biased region" description="Low complexity" evidence="1">
    <location>
        <begin position="418"/>
        <end position="432"/>
    </location>
</feature>
<keyword evidence="2" id="KW-0732">Signal</keyword>
<feature type="region of interest" description="Disordered" evidence="1">
    <location>
        <begin position="383"/>
        <end position="405"/>
    </location>
</feature>
<sequence length="458" mass="46698">MVKFSAAIIVALSAIAANGMPLTKRIDQIISDSTTQWVAACNAAGGGAQCSNISVTAFTTLLAAAGPCDQQNSADAMVDLAKTLNNNADMIKFAQIFAQQPRNSPTSQAVPYCQQAPKNAELNGLFQCQFQSVDEKTFVGGVAVGGAGTIPFGQSSPLSPRARALRTPAVPSPTASSSPRSRRPGVPASSSAPSSGNSTASSAPSSSNSTATSAPSSTPSGNSTASGNNSASGNSTTPANCPAKKRRSNKLNRRIAQVIADSTTQWVQACNTAGGGAQCSSISVTAFTTLLAAAGPCDQQNSADAMINLAKTLNNNADMIKFAQIFAQQPRNSPTSQAVPYCQQAPKNTELNGLFQCQFQSADEKTFVGGVAVGGAGTIPFGQSSPLSPAGSCPANPSGPIPDGQQLVSITQVPIANGASASNSTGSAPLRRAPLRRRSATRRKTWTGSDVSKLDVNL</sequence>
<evidence type="ECO:0000256" key="2">
    <source>
        <dbReference type="SAM" id="SignalP"/>
    </source>
</evidence>
<feature type="signal peptide" evidence="2">
    <location>
        <begin position="1"/>
        <end position="19"/>
    </location>
</feature>
<gene>
    <name evidence="3" type="ORF">A0H81_14698</name>
</gene>
<feature type="chain" id="PRO_5008888682" evidence="2">
    <location>
        <begin position="20"/>
        <end position="458"/>
    </location>
</feature>
<organism evidence="3 4">
    <name type="scientific">Grifola frondosa</name>
    <name type="common">Maitake</name>
    <name type="synonym">Polyporus frondosus</name>
    <dbReference type="NCBI Taxonomy" id="5627"/>
    <lineage>
        <taxon>Eukaryota</taxon>
        <taxon>Fungi</taxon>
        <taxon>Dikarya</taxon>
        <taxon>Basidiomycota</taxon>
        <taxon>Agaricomycotina</taxon>
        <taxon>Agaricomycetes</taxon>
        <taxon>Polyporales</taxon>
        <taxon>Grifolaceae</taxon>
        <taxon>Grifola</taxon>
    </lineage>
</organism>
<dbReference type="EMBL" id="LUGG01000047">
    <property type="protein sequence ID" value="OBZ65227.1"/>
    <property type="molecule type" value="Genomic_DNA"/>
</dbReference>
<feature type="region of interest" description="Disordered" evidence="1">
    <location>
        <begin position="149"/>
        <end position="250"/>
    </location>
</feature>
<dbReference type="AlphaFoldDB" id="A0A1C7LMQ6"/>
<feature type="compositionally biased region" description="Low complexity" evidence="1">
    <location>
        <begin position="166"/>
        <end position="240"/>
    </location>
</feature>
<evidence type="ECO:0000313" key="4">
    <source>
        <dbReference type="Proteomes" id="UP000092993"/>
    </source>
</evidence>
<dbReference type="Proteomes" id="UP000092993">
    <property type="component" value="Unassembled WGS sequence"/>
</dbReference>
<keyword evidence="4" id="KW-1185">Reference proteome</keyword>
<proteinExistence type="predicted"/>
<reference evidence="3 4" key="1">
    <citation type="submission" date="2016-03" db="EMBL/GenBank/DDBJ databases">
        <title>Whole genome sequencing of Grifola frondosa 9006-11.</title>
        <authorList>
            <person name="Min B."/>
            <person name="Park H."/>
            <person name="Kim J.-G."/>
            <person name="Cho H."/>
            <person name="Oh Y.-L."/>
            <person name="Kong W.-S."/>
            <person name="Choi I.-G."/>
        </authorList>
    </citation>
    <scope>NUCLEOTIDE SEQUENCE [LARGE SCALE GENOMIC DNA]</scope>
    <source>
        <strain evidence="3 4">9006-11</strain>
    </source>
</reference>
<evidence type="ECO:0000313" key="3">
    <source>
        <dbReference type="EMBL" id="OBZ65227.1"/>
    </source>
</evidence>
<evidence type="ECO:0000256" key="1">
    <source>
        <dbReference type="SAM" id="MobiDB-lite"/>
    </source>
</evidence>
<accession>A0A1C7LMQ6</accession>
<feature type="region of interest" description="Disordered" evidence="1">
    <location>
        <begin position="418"/>
        <end position="458"/>
    </location>
</feature>
<feature type="compositionally biased region" description="Basic residues" evidence="1">
    <location>
        <begin position="433"/>
        <end position="445"/>
    </location>
</feature>
<name>A0A1C7LMQ6_GRIFR</name>
<dbReference type="OMA" id="QNSADAM"/>
<dbReference type="OrthoDB" id="2362516at2759"/>